<keyword evidence="3" id="KW-0539">Nucleus</keyword>
<dbReference type="AlphaFoldDB" id="A0AAV3XZH1"/>
<keyword evidence="4" id="KW-0131">Cell cycle</keyword>
<organism evidence="5 6">
    <name type="scientific">Plakobranchus ocellatus</name>
    <dbReference type="NCBI Taxonomy" id="259542"/>
    <lineage>
        <taxon>Eukaryota</taxon>
        <taxon>Metazoa</taxon>
        <taxon>Spiralia</taxon>
        <taxon>Lophotrochozoa</taxon>
        <taxon>Mollusca</taxon>
        <taxon>Gastropoda</taxon>
        <taxon>Heterobranchia</taxon>
        <taxon>Euthyneura</taxon>
        <taxon>Panpulmonata</taxon>
        <taxon>Sacoglossa</taxon>
        <taxon>Placobranchoidea</taxon>
        <taxon>Plakobranchidae</taxon>
        <taxon>Plakobranchus</taxon>
    </lineage>
</organism>
<keyword evidence="2" id="KW-0498">Mitosis</keyword>
<evidence type="ECO:0000256" key="1">
    <source>
        <dbReference type="ARBA" id="ARBA00022618"/>
    </source>
</evidence>
<dbReference type="GO" id="GO:0005634">
    <property type="term" value="C:nucleus"/>
    <property type="evidence" value="ECO:0007669"/>
    <property type="project" value="TreeGrafter"/>
</dbReference>
<evidence type="ECO:0000313" key="5">
    <source>
        <dbReference type="EMBL" id="GFN75128.1"/>
    </source>
</evidence>
<dbReference type="Proteomes" id="UP000735302">
    <property type="component" value="Unassembled WGS sequence"/>
</dbReference>
<evidence type="ECO:0000256" key="3">
    <source>
        <dbReference type="ARBA" id="ARBA00023242"/>
    </source>
</evidence>
<proteinExistence type="predicted"/>
<comment type="caution">
    <text evidence="5">The sequence shown here is derived from an EMBL/GenBank/DDBJ whole genome shotgun (WGS) entry which is preliminary data.</text>
</comment>
<evidence type="ECO:0000256" key="2">
    <source>
        <dbReference type="ARBA" id="ARBA00022776"/>
    </source>
</evidence>
<evidence type="ECO:0000256" key="4">
    <source>
        <dbReference type="ARBA" id="ARBA00023306"/>
    </source>
</evidence>
<evidence type="ECO:0000313" key="6">
    <source>
        <dbReference type="Proteomes" id="UP000735302"/>
    </source>
</evidence>
<dbReference type="GO" id="GO:0051301">
    <property type="term" value="P:cell division"/>
    <property type="evidence" value="ECO:0007669"/>
    <property type="project" value="UniProtKB-KW"/>
</dbReference>
<dbReference type="PANTHER" id="PTHR18937:SF12">
    <property type="entry name" value="STRUCTURAL MAINTENANCE OF CHROMOSOMES PROTEIN"/>
    <property type="match status" value="1"/>
</dbReference>
<dbReference type="GO" id="GO:0008278">
    <property type="term" value="C:cohesin complex"/>
    <property type="evidence" value="ECO:0007669"/>
    <property type="project" value="TreeGrafter"/>
</dbReference>
<reference evidence="5 6" key="1">
    <citation type="journal article" date="2021" name="Elife">
        <title>Chloroplast acquisition without the gene transfer in kleptoplastic sea slugs, Plakobranchus ocellatus.</title>
        <authorList>
            <person name="Maeda T."/>
            <person name="Takahashi S."/>
            <person name="Yoshida T."/>
            <person name="Shimamura S."/>
            <person name="Takaki Y."/>
            <person name="Nagai Y."/>
            <person name="Toyoda A."/>
            <person name="Suzuki Y."/>
            <person name="Arimoto A."/>
            <person name="Ishii H."/>
            <person name="Satoh N."/>
            <person name="Nishiyama T."/>
            <person name="Hasebe M."/>
            <person name="Maruyama T."/>
            <person name="Minagawa J."/>
            <person name="Obokata J."/>
            <person name="Shigenobu S."/>
        </authorList>
    </citation>
    <scope>NUCLEOTIDE SEQUENCE [LARGE SCALE GENOMIC DNA]</scope>
</reference>
<name>A0AAV3XZH1_9GAST</name>
<dbReference type="EMBL" id="BLXT01000247">
    <property type="protein sequence ID" value="GFN75128.1"/>
    <property type="molecule type" value="Genomic_DNA"/>
</dbReference>
<dbReference type="Gene3D" id="3.40.50.300">
    <property type="entry name" value="P-loop containing nucleotide triphosphate hydrolases"/>
    <property type="match status" value="1"/>
</dbReference>
<dbReference type="GO" id="GO:0007062">
    <property type="term" value="P:sister chromatid cohesion"/>
    <property type="evidence" value="ECO:0007669"/>
    <property type="project" value="TreeGrafter"/>
</dbReference>
<sequence>MRGLKVAAYIREQSEKNFQCIVISLKEEFYNRADALIGIYPEQGDCVISNSLTLDLTEYPDPHAHEHDENYFPTH</sequence>
<dbReference type="PANTHER" id="PTHR18937">
    <property type="entry name" value="STRUCTURAL MAINTENANCE OF CHROMOSOMES SMC FAMILY MEMBER"/>
    <property type="match status" value="1"/>
</dbReference>
<dbReference type="InterPro" id="IPR027417">
    <property type="entry name" value="P-loop_NTPase"/>
</dbReference>
<dbReference type="GO" id="GO:0003677">
    <property type="term" value="F:DNA binding"/>
    <property type="evidence" value="ECO:0007669"/>
    <property type="project" value="TreeGrafter"/>
</dbReference>
<accession>A0AAV3XZH1</accession>
<protein>
    <submittedName>
        <fullName evidence="5">Structural maintenance of chromosomes protein</fullName>
    </submittedName>
</protein>
<keyword evidence="1" id="KW-0132">Cell division</keyword>
<gene>
    <name evidence="5" type="ORF">PoB_000163400</name>
</gene>
<keyword evidence="6" id="KW-1185">Reference proteome</keyword>